<accession>A0A654F5X0</accession>
<feature type="domain" description="Glycoside hydrolase family 5" evidence="7">
    <location>
        <begin position="29"/>
        <end position="340"/>
    </location>
</feature>
<dbReference type="EC" id="3.2.1.78" evidence="3"/>
<proteinExistence type="inferred from homology"/>
<gene>
    <name evidence="8" type="ORF">AN1_LOCUS12407</name>
</gene>
<dbReference type="InterPro" id="IPR001547">
    <property type="entry name" value="Glyco_hydro_5"/>
</dbReference>
<dbReference type="PANTHER" id="PTHR31451:SF42">
    <property type="entry name" value="MANNAN ENDO-1,4-BETA-MANNOSIDASE 3-RELATED"/>
    <property type="match status" value="1"/>
</dbReference>
<sequence length="383" mass="42796">MKCLCFIVLLAIVIAQSYVGVEAAPSDGFVSRNGVQFILNGKPFYANGFNAYWLAYEATDPTTRFKITNVFQNATSLGLTIARTWGFRDGAIYRALQTAPGSYDEQTFQGLDFVIAEAKRIGIKLIIPLVNNWDDYGGKKQYVDWARSKGEVVSSNDDFYRNPVIKDFYKNHVKTVLNRVNTFTKVAYKDEPAIMAWQLMNEPRCGVDKSGKTLMDWINEMAPFKEFSKSSFSQHSGADFIANHNIDAIDFASMHCGSDLWFQRLDQNSRLAFIKRWLEGHIEDAQNILKKPVILAEFGLGSDTPRYTLANRDGVFTTTYDIIYASAQKGGSAAGALFWEVISEGMSNFAGPSSIILSDKSSTVNIISEQARKMGLLGETTRK</sequence>
<dbReference type="Proteomes" id="UP000426265">
    <property type="component" value="Unassembled WGS sequence"/>
</dbReference>
<evidence type="ECO:0000256" key="1">
    <source>
        <dbReference type="ARBA" id="ARBA00001678"/>
    </source>
</evidence>
<dbReference type="SUPFAM" id="SSF51445">
    <property type="entry name" value="(Trans)glycosidases"/>
    <property type="match status" value="1"/>
</dbReference>
<dbReference type="InterPro" id="IPR045053">
    <property type="entry name" value="MAN-like"/>
</dbReference>
<comment type="catalytic activity">
    <reaction evidence="1">
        <text>Random hydrolysis of (1-&gt;4)-beta-D-mannosidic linkages in mannans, galactomannans and glucomannans.</text>
        <dbReference type="EC" id="3.2.1.78"/>
    </reaction>
</comment>
<feature type="signal peptide" evidence="6">
    <location>
        <begin position="1"/>
        <end position="23"/>
    </location>
</feature>
<evidence type="ECO:0000256" key="5">
    <source>
        <dbReference type="ARBA" id="ARBA00023295"/>
    </source>
</evidence>
<dbReference type="InterPro" id="IPR017853">
    <property type="entry name" value="GH"/>
</dbReference>
<keyword evidence="5" id="KW-0326">Glycosidase</keyword>
<dbReference type="AlphaFoldDB" id="A0A654F5X0"/>
<organism evidence="8 9">
    <name type="scientific">Arabidopsis thaliana</name>
    <name type="common">Mouse-ear cress</name>
    <dbReference type="NCBI Taxonomy" id="3702"/>
    <lineage>
        <taxon>Eukaryota</taxon>
        <taxon>Viridiplantae</taxon>
        <taxon>Streptophyta</taxon>
        <taxon>Embryophyta</taxon>
        <taxon>Tracheophyta</taxon>
        <taxon>Spermatophyta</taxon>
        <taxon>Magnoliopsida</taxon>
        <taxon>eudicotyledons</taxon>
        <taxon>Gunneridae</taxon>
        <taxon>Pentapetalae</taxon>
        <taxon>rosids</taxon>
        <taxon>malvids</taxon>
        <taxon>Brassicales</taxon>
        <taxon>Brassicaceae</taxon>
        <taxon>Camelineae</taxon>
        <taxon>Arabidopsis</taxon>
    </lineage>
</organism>
<dbReference type="PANTHER" id="PTHR31451">
    <property type="match status" value="1"/>
</dbReference>
<dbReference type="Pfam" id="PF26410">
    <property type="entry name" value="GH5_mannosidase"/>
    <property type="match status" value="1"/>
</dbReference>
<dbReference type="ExpressionAtlas" id="A0A654F5X0">
    <property type="expression patterns" value="baseline"/>
</dbReference>
<comment type="similarity">
    <text evidence="2">Belongs to the glycosyl hydrolase 5 (cellulase A) family.</text>
</comment>
<evidence type="ECO:0000256" key="6">
    <source>
        <dbReference type="SAM" id="SignalP"/>
    </source>
</evidence>
<evidence type="ECO:0000313" key="8">
    <source>
        <dbReference type="EMBL" id="VYS56956.1"/>
    </source>
</evidence>
<evidence type="ECO:0000259" key="7">
    <source>
        <dbReference type="Pfam" id="PF26410"/>
    </source>
</evidence>
<feature type="chain" id="PRO_5024995136" description="mannan endo-1,4-beta-mannosidase" evidence="6">
    <location>
        <begin position="24"/>
        <end position="383"/>
    </location>
</feature>
<evidence type="ECO:0000256" key="4">
    <source>
        <dbReference type="ARBA" id="ARBA00022801"/>
    </source>
</evidence>
<protein>
    <recommendedName>
        <fullName evidence="3">mannan endo-1,4-beta-mannosidase</fullName>
        <ecNumber evidence="3">3.2.1.78</ecNumber>
    </recommendedName>
</protein>
<keyword evidence="4" id="KW-0378">Hydrolase</keyword>
<keyword evidence="6" id="KW-0732">Signal</keyword>
<dbReference type="Gene3D" id="3.20.20.80">
    <property type="entry name" value="Glycosidases"/>
    <property type="match status" value="1"/>
</dbReference>
<reference evidence="8 9" key="1">
    <citation type="submission" date="2019-11" db="EMBL/GenBank/DDBJ databases">
        <authorList>
            <person name="Jiao W.-B."/>
            <person name="Schneeberger K."/>
        </authorList>
    </citation>
    <scope>NUCLEOTIDE SEQUENCE [LARGE SCALE GENOMIC DNA]</scope>
    <source>
        <strain evidence="9">cv. An-1</strain>
    </source>
</reference>
<name>A0A654F5X0_ARATH</name>
<dbReference type="GO" id="GO:0016985">
    <property type="term" value="F:mannan endo-1,4-beta-mannosidase activity"/>
    <property type="evidence" value="ECO:0007669"/>
    <property type="project" value="UniProtKB-EC"/>
</dbReference>
<evidence type="ECO:0000313" key="9">
    <source>
        <dbReference type="Proteomes" id="UP000426265"/>
    </source>
</evidence>
<evidence type="ECO:0000256" key="3">
    <source>
        <dbReference type="ARBA" id="ARBA00012706"/>
    </source>
</evidence>
<evidence type="ECO:0000256" key="2">
    <source>
        <dbReference type="ARBA" id="ARBA00005641"/>
    </source>
</evidence>
<dbReference type="EMBL" id="CACRSJ010000106">
    <property type="protein sequence ID" value="VYS56956.1"/>
    <property type="molecule type" value="Genomic_DNA"/>
</dbReference>